<dbReference type="SUPFAM" id="SSF52540">
    <property type="entry name" value="P-loop containing nucleoside triphosphate hydrolases"/>
    <property type="match status" value="1"/>
</dbReference>
<dbReference type="Gene3D" id="3.30.300.160">
    <property type="entry name" value="Type II secretion system, protein E, N-terminal domain"/>
    <property type="match status" value="1"/>
</dbReference>
<dbReference type="InterPro" id="IPR001482">
    <property type="entry name" value="T2SS/T4SS_dom"/>
</dbReference>
<dbReference type="EMBL" id="SMAL01000001">
    <property type="protein sequence ID" value="TCT16892.1"/>
    <property type="molecule type" value="Genomic_DNA"/>
</dbReference>
<evidence type="ECO:0000259" key="4">
    <source>
        <dbReference type="PROSITE" id="PS00662"/>
    </source>
</evidence>
<dbReference type="PANTHER" id="PTHR30258:SF1">
    <property type="entry name" value="PROTEIN TRANSPORT PROTEIN HOFB HOMOLOG"/>
    <property type="match status" value="1"/>
</dbReference>
<dbReference type="PANTHER" id="PTHR30258">
    <property type="entry name" value="TYPE II SECRETION SYSTEM PROTEIN GSPE-RELATED"/>
    <property type="match status" value="1"/>
</dbReference>
<proteinExistence type="inferred from homology"/>
<dbReference type="SUPFAM" id="SSF160246">
    <property type="entry name" value="EspE N-terminal domain-like"/>
    <property type="match status" value="1"/>
</dbReference>
<evidence type="ECO:0000313" key="5">
    <source>
        <dbReference type="EMBL" id="TCT16892.1"/>
    </source>
</evidence>
<evidence type="ECO:0000313" key="6">
    <source>
        <dbReference type="Proteomes" id="UP000294902"/>
    </source>
</evidence>
<organism evidence="5 6">
    <name type="scientific">Natranaerovirga pectinivora</name>
    <dbReference type="NCBI Taxonomy" id="682400"/>
    <lineage>
        <taxon>Bacteria</taxon>
        <taxon>Bacillati</taxon>
        <taxon>Bacillota</taxon>
        <taxon>Clostridia</taxon>
        <taxon>Lachnospirales</taxon>
        <taxon>Natranaerovirgaceae</taxon>
        <taxon>Natranaerovirga</taxon>
    </lineage>
</organism>
<dbReference type="Gene3D" id="3.40.50.300">
    <property type="entry name" value="P-loop containing nucleotide triphosphate hydrolases"/>
    <property type="match status" value="1"/>
</dbReference>
<dbReference type="Pfam" id="PF00437">
    <property type="entry name" value="T2SSE"/>
    <property type="match status" value="1"/>
</dbReference>
<evidence type="ECO:0000256" key="3">
    <source>
        <dbReference type="ARBA" id="ARBA00022840"/>
    </source>
</evidence>
<reference evidence="5 6" key="1">
    <citation type="submission" date="2019-03" db="EMBL/GenBank/DDBJ databases">
        <title>Genomic Encyclopedia of Type Strains, Phase IV (KMG-IV): sequencing the most valuable type-strain genomes for metagenomic binning, comparative biology and taxonomic classification.</title>
        <authorList>
            <person name="Goeker M."/>
        </authorList>
    </citation>
    <scope>NUCLEOTIDE SEQUENCE [LARGE SCALE GENOMIC DNA]</scope>
    <source>
        <strain evidence="5 6">DSM 24629</strain>
    </source>
</reference>
<keyword evidence="2" id="KW-0547">Nucleotide-binding</keyword>
<sequence>MIGTRKKLRLGDLLIEYGLMTQQQLDEALARQKQTGGKLGEILINMGIVTKQNINQILEFQLGIPYVDLKEYQIDPVAVQLVSEILAKKHRILPIRIKNNDLYVAMEDPLDIIAIDDISLTTSKNIIPMLSSEEQINESIELYYGKEQAMAAAERYKQENIIDFSELDESIIEDEVKSAPIVKLVNTILEQSIVHRASDIHIEPMEKVLRVRFRIDGNLKEMMEYDSSLLSAIVARIKITSGMDIAEKRKPQDGRINIKVDKKKYDIRVSSLPTVFGEKIVMRITSKEGLTKGKGELGFSPEDLQKFNEILSNPHGIILVTGPTGSGKSTTLYTALSELNSEDINIVTVEDPVEANIEGINQVQVNTKAGLNFSSALRSILRQDPDIIMIGEIRDTETAEIAVKASITGHLVVSTLHTNSATGSITRLIDMGIEPFLLGASVVGVIAQRLVRKLCTKCMEPYTPNEFEKKVLNIEEDIVIHKANGCHICNHAGYSGRIGVYEIMKVSNELRTAINDGVNASKLKEQAIKDGMKTLKTNAIELVLKGVTSFEEMVRIAYEAD</sequence>
<dbReference type="GO" id="GO:0005886">
    <property type="term" value="C:plasma membrane"/>
    <property type="evidence" value="ECO:0007669"/>
    <property type="project" value="TreeGrafter"/>
</dbReference>
<keyword evidence="3" id="KW-0067">ATP-binding</keyword>
<name>A0A4R3MPW2_9FIRM</name>
<dbReference type="OrthoDB" id="9808272at2"/>
<feature type="domain" description="Bacterial type II secretion system protein E" evidence="4">
    <location>
        <begin position="381"/>
        <end position="395"/>
    </location>
</feature>
<protein>
    <submittedName>
        <fullName evidence="5">Type II secretion system protein E (GspE)</fullName>
    </submittedName>
</protein>
<dbReference type="AlphaFoldDB" id="A0A4R3MPW2"/>
<dbReference type="PROSITE" id="PS00662">
    <property type="entry name" value="T2SP_E"/>
    <property type="match status" value="1"/>
</dbReference>
<accession>A0A4R3MPW2</accession>
<dbReference type="CDD" id="cd01129">
    <property type="entry name" value="PulE-GspE-like"/>
    <property type="match status" value="1"/>
</dbReference>
<dbReference type="FunFam" id="3.30.450.90:FF:000001">
    <property type="entry name" value="Type II secretion system ATPase GspE"/>
    <property type="match status" value="1"/>
</dbReference>
<gene>
    <name evidence="5" type="ORF">EDC18_101188</name>
</gene>
<dbReference type="FunFam" id="3.40.50.300:FF:000398">
    <property type="entry name" value="Type IV pilus assembly ATPase PilB"/>
    <property type="match status" value="1"/>
</dbReference>
<dbReference type="InterPro" id="IPR027417">
    <property type="entry name" value="P-loop_NTPase"/>
</dbReference>
<dbReference type="Gene3D" id="3.30.450.90">
    <property type="match status" value="1"/>
</dbReference>
<dbReference type="Proteomes" id="UP000294902">
    <property type="component" value="Unassembled WGS sequence"/>
</dbReference>
<keyword evidence="6" id="KW-1185">Reference proteome</keyword>
<evidence type="ECO:0000256" key="1">
    <source>
        <dbReference type="ARBA" id="ARBA00006611"/>
    </source>
</evidence>
<dbReference type="RefSeq" id="WP_132249332.1">
    <property type="nucleotide sequence ID" value="NZ_SMAL01000001.1"/>
</dbReference>
<dbReference type="InterPro" id="IPR037257">
    <property type="entry name" value="T2SS_E_N_sf"/>
</dbReference>
<dbReference type="GO" id="GO:0016887">
    <property type="term" value="F:ATP hydrolysis activity"/>
    <property type="evidence" value="ECO:0007669"/>
    <property type="project" value="TreeGrafter"/>
</dbReference>
<dbReference type="InterPro" id="IPR007831">
    <property type="entry name" value="T2SS_GspE_N"/>
</dbReference>
<dbReference type="Pfam" id="PF05157">
    <property type="entry name" value="MshEN"/>
    <property type="match status" value="1"/>
</dbReference>
<evidence type="ECO:0000256" key="2">
    <source>
        <dbReference type="ARBA" id="ARBA00022741"/>
    </source>
</evidence>
<comment type="caution">
    <text evidence="5">The sequence shown here is derived from an EMBL/GenBank/DDBJ whole genome shotgun (WGS) entry which is preliminary data.</text>
</comment>
<comment type="similarity">
    <text evidence="1">Belongs to the GSP E family.</text>
</comment>
<dbReference type="GO" id="GO:0005524">
    <property type="term" value="F:ATP binding"/>
    <property type="evidence" value="ECO:0007669"/>
    <property type="project" value="UniProtKB-KW"/>
</dbReference>
<dbReference type="FunFam" id="3.30.300.160:FF:000002">
    <property type="entry name" value="Type II secretion system protein E"/>
    <property type="match status" value="1"/>
</dbReference>